<dbReference type="GO" id="GO:0005886">
    <property type="term" value="C:plasma membrane"/>
    <property type="evidence" value="ECO:0007669"/>
    <property type="project" value="TreeGrafter"/>
</dbReference>
<dbReference type="CDD" id="cd01129">
    <property type="entry name" value="PulE-GspE-like"/>
    <property type="match status" value="1"/>
</dbReference>
<dbReference type="PROSITE" id="PS00662">
    <property type="entry name" value="T2SP_E"/>
    <property type="match status" value="1"/>
</dbReference>
<protein>
    <submittedName>
        <fullName evidence="5">Protein transport protein HofB</fullName>
    </submittedName>
</protein>
<dbReference type="GO" id="GO:0016887">
    <property type="term" value="F:ATP hydrolysis activity"/>
    <property type="evidence" value="ECO:0007669"/>
    <property type="project" value="TreeGrafter"/>
</dbReference>
<dbReference type="InterPro" id="IPR001482">
    <property type="entry name" value="T2SS/T4SS_dom"/>
</dbReference>
<dbReference type="InterPro" id="IPR027417">
    <property type="entry name" value="P-loop_NTPase"/>
</dbReference>
<evidence type="ECO:0000256" key="2">
    <source>
        <dbReference type="ARBA" id="ARBA00022741"/>
    </source>
</evidence>
<gene>
    <name evidence="5" type="ORF">GA0061080_10189</name>
</gene>
<evidence type="ECO:0000259" key="4">
    <source>
        <dbReference type="PROSITE" id="PS00662"/>
    </source>
</evidence>
<comment type="similarity">
    <text evidence="1">Belongs to the GSP E family.</text>
</comment>
<dbReference type="STRING" id="1798183.GA0061080_10189"/>
<reference evidence="6" key="1">
    <citation type="submission" date="2016-08" db="EMBL/GenBank/DDBJ databases">
        <authorList>
            <person name="Varghese N."/>
            <person name="Submissions Spin"/>
        </authorList>
    </citation>
    <scope>NUCLEOTIDE SEQUENCE [LARGE SCALE GENOMIC DNA]</scope>
    <source>
        <strain evidence="6">R-53144</strain>
    </source>
</reference>
<name>A0A1C4B928_9GAMM</name>
<dbReference type="PANTHER" id="PTHR30258">
    <property type="entry name" value="TYPE II SECRETION SYSTEM PROTEIN GSPE-RELATED"/>
    <property type="match status" value="1"/>
</dbReference>
<keyword evidence="2" id="KW-0547">Nucleotide-binding</keyword>
<proteinExistence type="inferred from homology"/>
<evidence type="ECO:0000313" key="5">
    <source>
        <dbReference type="EMBL" id="SCC03415.1"/>
    </source>
</evidence>
<dbReference type="GO" id="GO:0005524">
    <property type="term" value="F:ATP binding"/>
    <property type="evidence" value="ECO:0007669"/>
    <property type="project" value="UniProtKB-KW"/>
</dbReference>
<dbReference type="Gene3D" id="3.30.450.90">
    <property type="match status" value="1"/>
</dbReference>
<dbReference type="Proteomes" id="UP000199698">
    <property type="component" value="Unassembled WGS sequence"/>
</dbReference>
<evidence type="ECO:0000256" key="3">
    <source>
        <dbReference type="ARBA" id="ARBA00022840"/>
    </source>
</evidence>
<dbReference type="Pfam" id="PF00437">
    <property type="entry name" value="T2SSE"/>
    <property type="match status" value="1"/>
</dbReference>
<dbReference type="EMBL" id="FMBA01000018">
    <property type="protein sequence ID" value="SCC03415.1"/>
    <property type="molecule type" value="Genomic_DNA"/>
</dbReference>
<keyword evidence="3" id="KW-0067">ATP-binding</keyword>
<dbReference type="SUPFAM" id="SSF52540">
    <property type="entry name" value="P-loop containing nucleoside triphosphate hydrolases"/>
    <property type="match status" value="1"/>
</dbReference>
<organism evidence="5 6">
    <name type="scientific">Gilliamella intestini</name>
    <dbReference type="NCBI Taxonomy" id="1798183"/>
    <lineage>
        <taxon>Bacteria</taxon>
        <taxon>Pseudomonadati</taxon>
        <taxon>Pseudomonadota</taxon>
        <taxon>Gammaproteobacteria</taxon>
        <taxon>Orbales</taxon>
        <taxon>Orbaceae</taxon>
        <taxon>Gilliamella</taxon>
    </lineage>
</organism>
<dbReference type="Gene3D" id="3.40.50.300">
    <property type="entry name" value="P-loop containing nucleotide triphosphate hydrolases"/>
    <property type="match status" value="1"/>
</dbReference>
<dbReference type="AlphaFoldDB" id="A0A1C4B928"/>
<dbReference type="PANTHER" id="PTHR30258:SF1">
    <property type="entry name" value="PROTEIN TRANSPORT PROTEIN HOFB HOMOLOG"/>
    <property type="match status" value="1"/>
</dbReference>
<sequence>MQEEQLIESIDKLLLEALDKRASDIHFEPYQHSYRIRMRIDGVLHDMLSPPVALAKQITARLKIMSKLNIAEHRLPQDGQLVIDRYTMRIATLPVMYGEKIVLRVMDNHESELTINDLGLTDADLLTFKQILNYPQGLILVTGPTGSGKTVTLYSGLKRLNKTERNICSVEDPIEIPLEGINQTAINLKAGLTFAIVLRTLLRQDPDVMMIGEIRDRETAEIAIQAAQTGHLVLSTLHTNSSVEAITRLKQMGIENYLLSSSLKLIIAQRLVRKLCPHCKVVASDLVKLDNEYQPHYLASGCPNCIGGYKGRIGLYEFLVISSDIQQQILTNQTILPSNMTSLKMAGQKLVKQGITTLAELNRVLGDTV</sequence>
<dbReference type="RefSeq" id="WP_091122727.1">
    <property type="nucleotide sequence ID" value="NZ_FMBA01000018.1"/>
</dbReference>
<evidence type="ECO:0000256" key="1">
    <source>
        <dbReference type="ARBA" id="ARBA00006611"/>
    </source>
</evidence>
<dbReference type="OrthoDB" id="9804785at2"/>
<feature type="domain" description="Bacterial type II secretion system protein E" evidence="4">
    <location>
        <begin position="202"/>
        <end position="216"/>
    </location>
</feature>
<keyword evidence="6" id="KW-1185">Reference proteome</keyword>
<accession>A0A1C4B928</accession>
<evidence type="ECO:0000313" key="6">
    <source>
        <dbReference type="Proteomes" id="UP000199698"/>
    </source>
</evidence>